<feature type="transmembrane region" description="Helical" evidence="9">
    <location>
        <begin position="34"/>
        <end position="55"/>
    </location>
</feature>
<name>A0ABS1HNV0_9BACT</name>
<dbReference type="PRINTS" id="PR00344">
    <property type="entry name" value="BCTRLSENSOR"/>
</dbReference>
<sequence length="482" mass="55138">MGWLSKLWQSISYNGIESSRHDTIKRTTVLNNQVNATLFLIMVGISVLLWVLRVIEDRTMNIGGWRFYWIMCLCIIHFFLSRFKFHTLAKSLLIFIPPILFLIVPALFGFVEDQSFFYYTYIVVAFSLFPQLLLRINTNRILYRGAMLYYLVFMFSLDYILVYFAPKELAVIPMLEDFWIFNKIASISIYTFINSSVYYLKWVNYKFEKQLKANQVELLINNKRLDVHIEELKATNEHLKTTQQQLIHSEKMASLGVLTAGVAHEINTPLNFISTGSLLVRNAIEDSQNGNDTDEVNKMLHQGNEIINKGVEQAAFVVSSLMTFSYSGKSQKSKHDLHSILDSTLMFLKAKMPADLIVEKNYTLDEPVTIYADKIHQVALNIIDNAISALDNVDSKILKISCDKESNKREGNYACISIFNNGPQINNKVGARIFDPFYTTKSINKGTGLGLSLAYNLVEEHGGFLSFNNHPDGVEFMIKLPM</sequence>
<evidence type="ECO:0000256" key="4">
    <source>
        <dbReference type="ARBA" id="ARBA00022679"/>
    </source>
</evidence>
<dbReference type="Pfam" id="PF02518">
    <property type="entry name" value="HATPase_c"/>
    <property type="match status" value="1"/>
</dbReference>
<dbReference type="Gene3D" id="3.30.565.10">
    <property type="entry name" value="Histidine kinase-like ATPase, C-terminal domain"/>
    <property type="match status" value="1"/>
</dbReference>
<feature type="transmembrane region" description="Helical" evidence="9">
    <location>
        <begin position="146"/>
        <end position="166"/>
    </location>
</feature>
<feature type="transmembrane region" description="Helical" evidence="9">
    <location>
        <begin position="178"/>
        <end position="200"/>
    </location>
</feature>
<evidence type="ECO:0000259" key="10">
    <source>
        <dbReference type="PROSITE" id="PS50109"/>
    </source>
</evidence>
<feature type="transmembrane region" description="Helical" evidence="9">
    <location>
        <begin position="67"/>
        <end position="85"/>
    </location>
</feature>
<evidence type="ECO:0000256" key="1">
    <source>
        <dbReference type="ARBA" id="ARBA00000085"/>
    </source>
</evidence>
<dbReference type="RefSeq" id="WP_200466496.1">
    <property type="nucleotide sequence ID" value="NZ_JAENRR010000060.1"/>
</dbReference>
<evidence type="ECO:0000313" key="12">
    <source>
        <dbReference type="Proteomes" id="UP000605676"/>
    </source>
</evidence>
<keyword evidence="9" id="KW-0812">Transmembrane</keyword>
<dbReference type="PANTHER" id="PTHR43065:SF46">
    <property type="entry name" value="C4-DICARBOXYLATE TRANSPORT SENSOR PROTEIN DCTB"/>
    <property type="match status" value="1"/>
</dbReference>
<comment type="caution">
    <text evidence="11">The sequence shown here is derived from an EMBL/GenBank/DDBJ whole genome shotgun (WGS) entry which is preliminary data.</text>
</comment>
<organism evidence="11 12">
    <name type="scientific">Carboxylicivirga marina</name>
    <dbReference type="NCBI Taxonomy" id="2800988"/>
    <lineage>
        <taxon>Bacteria</taxon>
        <taxon>Pseudomonadati</taxon>
        <taxon>Bacteroidota</taxon>
        <taxon>Bacteroidia</taxon>
        <taxon>Marinilabiliales</taxon>
        <taxon>Marinilabiliaceae</taxon>
        <taxon>Carboxylicivirga</taxon>
    </lineage>
</organism>
<keyword evidence="9" id="KW-1133">Transmembrane helix</keyword>
<evidence type="ECO:0000313" key="11">
    <source>
        <dbReference type="EMBL" id="MBK3519275.1"/>
    </source>
</evidence>
<evidence type="ECO:0000256" key="7">
    <source>
        <dbReference type="ARBA" id="ARBA00022840"/>
    </source>
</evidence>
<keyword evidence="4" id="KW-0808">Transferase</keyword>
<dbReference type="CDD" id="cd00082">
    <property type="entry name" value="HisKA"/>
    <property type="match status" value="1"/>
</dbReference>
<evidence type="ECO:0000256" key="8">
    <source>
        <dbReference type="ARBA" id="ARBA00023012"/>
    </source>
</evidence>
<dbReference type="SUPFAM" id="SSF47384">
    <property type="entry name" value="Homodimeric domain of signal transducing histidine kinase"/>
    <property type="match status" value="1"/>
</dbReference>
<evidence type="ECO:0000256" key="6">
    <source>
        <dbReference type="ARBA" id="ARBA00022777"/>
    </source>
</evidence>
<feature type="transmembrane region" description="Helical" evidence="9">
    <location>
        <begin position="116"/>
        <end position="134"/>
    </location>
</feature>
<evidence type="ECO:0000256" key="9">
    <source>
        <dbReference type="SAM" id="Phobius"/>
    </source>
</evidence>
<comment type="catalytic activity">
    <reaction evidence="1">
        <text>ATP + protein L-histidine = ADP + protein N-phospho-L-histidine.</text>
        <dbReference type="EC" id="2.7.13.3"/>
    </reaction>
</comment>
<keyword evidence="12" id="KW-1185">Reference proteome</keyword>
<dbReference type="GO" id="GO:0016301">
    <property type="term" value="F:kinase activity"/>
    <property type="evidence" value="ECO:0007669"/>
    <property type="project" value="UniProtKB-KW"/>
</dbReference>
<feature type="transmembrane region" description="Helical" evidence="9">
    <location>
        <begin position="92"/>
        <end position="110"/>
    </location>
</feature>
<dbReference type="InterPro" id="IPR003594">
    <property type="entry name" value="HATPase_dom"/>
</dbReference>
<dbReference type="SMART" id="SM00387">
    <property type="entry name" value="HATPase_c"/>
    <property type="match status" value="1"/>
</dbReference>
<reference evidence="11 12" key="1">
    <citation type="submission" date="2021-01" db="EMBL/GenBank/DDBJ databases">
        <title>Carboxyliciviraga sp.nov., isolated from coastal sediments.</title>
        <authorList>
            <person name="Lu D."/>
            <person name="Zhang T."/>
        </authorList>
    </citation>
    <scope>NUCLEOTIDE SEQUENCE [LARGE SCALE GENOMIC DNA]</scope>
    <source>
        <strain evidence="11 12">N1Y132</strain>
    </source>
</reference>
<dbReference type="Proteomes" id="UP000605676">
    <property type="component" value="Unassembled WGS sequence"/>
</dbReference>
<dbReference type="InterPro" id="IPR003661">
    <property type="entry name" value="HisK_dim/P_dom"/>
</dbReference>
<dbReference type="Gene3D" id="1.10.287.130">
    <property type="match status" value="1"/>
</dbReference>
<feature type="domain" description="Histidine kinase" evidence="10">
    <location>
        <begin position="261"/>
        <end position="482"/>
    </location>
</feature>
<keyword evidence="6 11" id="KW-0418">Kinase</keyword>
<accession>A0ABS1HNV0</accession>
<protein>
    <recommendedName>
        <fullName evidence="2">histidine kinase</fullName>
        <ecNumber evidence="2">2.7.13.3</ecNumber>
    </recommendedName>
</protein>
<gene>
    <name evidence="11" type="ORF">JIV24_18145</name>
</gene>
<keyword evidence="9" id="KW-0472">Membrane</keyword>
<evidence type="ECO:0000256" key="3">
    <source>
        <dbReference type="ARBA" id="ARBA00022553"/>
    </source>
</evidence>
<evidence type="ECO:0000256" key="2">
    <source>
        <dbReference type="ARBA" id="ARBA00012438"/>
    </source>
</evidence>
<keyword evidence="5" id="KW-0547">Nucleotide-binding</keyword>
<dbReference type="PANTHER" id="PTHR43065">
    <property type="entry name" value="SENSOR HISTIDINE KINASE"/>
    <property type="match status" value="1"/>
</dbReference>
<dbReference type="InterPro" id="IPR036097">
    <property type="entry name" value="HisK_dim/P_sf"/>
</dbReference>
<proteinExistence type="predicted"/>
<evidence type="ECO:0000256" key="5">
    <source>
        <dbReference type="ARBA" id="ARBA00022741"/>
    </source>
</evidence>
<dbReference type="SUPFAM" id="SSF55874">
    <property type="entry name" value="ATPase domain of HSP90 chaperone/DNA topoisomerase II/histidine kinase"/>
    <property type="match status" value="1"/>
</dbReference>
<dbReference type="InterPro" id="IPR036890">
    <property type="entry name" value="HATPase_C_sf"/>
</dbReference>
<dbReference type="EC" id="2.7.13.3" evidence="2"/>
<dbReference type="EMBL" id="JAENRR010000060">
    <property type="protein sequence ID" value="MBK3519275.1"/>
    <property type="molecule type" value="Genomic_DNA"/>
</dbReference>
<keyword evidence="7" id="KW-0067">ATP-binding</keyword>
<keyword evidence="8" id="KW-0902">Two-component regulatory system</keyword>
<keyword evidence="3" id="KW-0597">Phosphoprotein</keyword>
<dbReference type="InterPro" id="IPR004358">
    <property type="entry name" value="Sig_transdc_His_kin-like_C"/>
</dbReference>
<dbReference type="InterPro" id="IPR005467">
    <property type="entry name" value="His_kinase_dom"/>
</dbReference>
<dbReference type="PROSITE" id="PS50109">
    <property type="entry name" value="HIS_KIN"/>
    <property type="match status" value="1"/>
</dbReference>